<dbReference type="SUPFAM" id="SSF50998">
    <property type="entry name" value="Quinoprotein alcohol dehydrogenase-like"/>
    <property type="match status" value="2"/>
</dbReference>
<dbReference type="InterPro" id="IPR018391">
    <property type="entry name" value="PQQ_b-propeller_rpt"/>
</dbReference>
<dbReference type="STRING" id="1618545.US53_C0028G0002"/>
<dbReference type="GO" id="GO:0000272">
    <property type="term" value="P:polysaccharide catabolic process"/>
    <property type="evidence" value="ECO:0007669"/>
    <property type="project" value="InterPro"/>
</dbReference>
<dbReference type="EMBL" id="LBTI01000028">
    <property type="protein sequence ID" value="KKQ37074.1"/>
    <property type="molecule type" value="Genomic_DNA"/>
</dbReference>
<dbReference type="InterPro" id="IPR011047">
    <property type="entry name" value="Quinoprotein_ADH-like_sf"/>
</dbReference>
<name>A0A0G0JK01_9BACT</name>
<dbReference type="SUPFAM" id="SSF63446">
    <property type="entry name" value="Type I dockerin domain"/>
    <property type="match status" value="1"/>
</dbReference>
<evidence type="ECO:0000256" key="1">
    <source>
        <dbReference type="SAM" id="MobiDB-lite"/>
    </source>
</evidence>
<feature type="region of interest" description="Disordered" evidence="1">
    <location>
        <begin position="887"/>
        <end position="913"/>
    </location>
</feature>
<reference evidence="3 4" key="1">
    <citation type="journal article" date="2015" name="Nature">
        <title>rRNA introns, odd ribosomes, and small enigmatic genomes across a large radiation of phyla.</title>
        <authorList>
            <person name="Brown C.T."/>
            <person name="Hug L.A."/>
            <person name="Thomas B.C."/>
            <person name="Sharon I."/>
            <person name="Castelle C.J."/>
            <person name="Singh A."/>
            <person name="Wilkins M.J."/>
            <person name="Williams K.H."/>
            <person name="Banfield J.F."/>
        </authorList>
    </citation>
    <scope>NUCLEOTIDE SEQUENCE [LARGE SCALE GENOMIC DNA]</scope>
</reference>
<dbReference type="Proteomes" id="UP000034591">
    <property type="component" value="Unassembled WGS sequence"/>
</dbReference>
<sequence>MRKIIILSFIFFSFTLLLFHSDVYAQTSSDWYMAGANPQRTSWVSATVGNASIEWYRPIEAFIDPKVQVIAAENKIFLATSNGLYVFDTSGNLLWRFNTPMPLGDAPTVLSNVVYISGYDHTIRTLNASTGTQMWMFDGAKAGFETNPLVVNSGNGLKVYAGSRDGYFYAINASNGSLAWQYPQANQNPLGPISFPAVYHQSNNRIYFASNDMYAYALDAGTGSLVSKSQKLPGEGFRSYWPVIYQDKLIIRGAPYYRNGIANNIFGVQDLGLGDYDDYVNGLERDDFFSRTEPLSTFTASSSNGPWPWVLGSTVLDGTRYQNYLAQKPWRRTYLVLNLSDLSEYTYDNGKYAPIIFVGTKSGNGYPPIVMPDNVVYQTNIRSGSAGGGIPIAEVMGWKIGTKYLNLANGNKAADEPVAISGGGNIIYWAHLCDRNGIAIYDVTNPTSTNLKWYWGEDSLPGVSQTWKEFPNDPWDDDLHSYFDAGTGSANGVYGCHGVQNPIIPYQGKLFFIRMNILYALGPNGGSVNKGKITKGTVSTSYTTPGTFSKDELKTRLDREVQKMITAGRLRSGYHNDGQVNGEEHIWTLKDHFYIPGDTLMTLAMAYPYVSASIQPGLKTYMETEYNTFFASNFYGHRGFAVGVQREYADLPNDLDAKRNLYPNTGYFDQSQYYGLSKYASLFPDNALTIYNRTKSQLSPSGSFDMNSINGPWKINRAVMGLTGFLDLQQTAGQMGDTVNGYTRTAIQTKLNQWKDQRKTFYKDINALDPYYNNTFPNSRQRIGIARNFMFLTPELGNFMGENIKNQIQTALNEYINIAPFWFVHNFESTNSEGTNQLLYDAPSLFQAKAYILGDSYEEMAKYIDAPHFAVGDLYYIQNLVTALKAPSTSPTKTSTPTPTGITSPTPSLKPGDANGDGMVNMADYAIWLTNYNKNLSGYQYGDFNSSGKVDGIDYAIWLLNFGK</sequence>
<proteinExistence type="predicted"/>
<comment type="caution">
    <text evidence="3">The sequence shown here is derived from an EMBL/GenBank/DDBJ whole genome shotgun (WGS) entry which is preliminary data.</text>
</comment>
<dbReference type="Gene3D" id="1.10.1330.10">
    <property type="entry name" value="Dockerin domain"/>
    <property type="match status" value="1"/>
</dbReference>
<evidence type="ECO:0000313" key="4">
    <source>
        <dbReference type="Proteomes" id="UP000034591"/>
    </source>
</evidence>
<dbReference type="InterPro" id="IPR018247">
    <property type="entry name" value="EF_Hand_1_Ca_BS"/>
</dbReference>
<protein>
    <submittedName>
        <fullName evidence="3">Pyrrolo-quinoline quinone</fullName>
    </submittedName>
</protein>
<feature type="compositionally biased region" description="Low complexity" evidence="1">
    <location>
        <begin position="887"/>
        <end position="907"/>
    </location>
</feature>
<accession>A0A0G0JK01</accession>
<dbReference type="Pfam" id="PF13360">
    <property type="entry name" value="PQQ_2"/>
    <property type="match status" value="1"/>
</dbReference>
<dbReference type="InterPro" id="IPR002372">
    <property type="entry name" value="PQQ_rpt_dom"/>
</dbReference>
<dbReference type="InterPro" id="IPR015943">
    <property type="entry name" value="WD40/YVTN_repeat-like_dom_sf"/>
</dbReference>
<organism evidence="3 4">
    <name type="scientific">Candidatus Woesebacteria bacterium GW2011_GWA1_37_7</name>
    <dbReference type="NCBI Taxonomy" id="1618545"/>
    <lineage>
        <taxon>Bacteria</taxon>
        <taxon>Candidatus Woeseibacteriota</taxon>
    </lineage>
</organism>
<dbReference type="SMART" id="SM00564">
    <property type="entry name" value="PQQ"/>
    <property type="match status" value="4"/>
</dbReference>
<dbReference type="Gene3D" id="2.130.10.10">
    <property type="entry name" value="YVTN repeat-like/Quinoprotein amine dehydrogenase"/>
    <property type="match status" value="1"/>
</dbReference>
<dbReference type="AlphaFoldDB" id="A0A0G0JK01"/>
<evidence type="ECO:0000259" key="2">
    <source>
        <dbReference type="Pfam" id="PF13360"/>
    </source>
</evidence>
<dbReference type="CDD" id="cd14256">
    <property type="entry name" value="Dockerin_I"/>
    <property type="match status" value="1"/>
</dbReference>
<dbReference type="PANTHER" id="PTHR34512">
    <property type="entry name" value="CELL SURFACE PROTEIN"/>
    <property type="match status" value="1"/>
</dbReference>
<gene>
    <name evidence="3" type="ORF">US53_C0028G0002</name>
</gene>
<dbReference type="InterPro" id="IPR036439">
    <property type="entry name" value="Dockerin_dom_sf"/>
</dbReference>
<evidence type="ECO:0000313" key="3">
    <source>
        <dbReference type="EMBL" id="KKQ37074.1"/>
    </source>
</evidence>
<feature type="domain" description="Pyrrolo-quinoline quinone repeat" evidence="2">
    <location>
        <begin position="72"/>
        <end position="225"/>
    </location>
</feature>
<dbReference type="PROSITE" id="PS00018">
    <property type="entry name" value="EF_HAND_1"/>
    <property type="match status" value="1"/>
</dbReference>
<dbReference type="PANTHER" id="PTHR34512:SF30">
    <property type="entry name" value="OUTER MEMBRANE PROTEIN ASSEMBLY FACTOR BAMB"/>
    <property type="match status" value="1"/>
</dbReference>